<protein>
    <submittedName>
        <fullName evidence="2">Uncharacterized protein</fullName>
    </submittedName>
</protein>
<evidence type="ECO:0000313" key="2">
    <source>
        <dbReference type="EMBL" id="GFT00404.1"/>
    </source>
</evidence>
<sequence length="125" mass="14405">SLYYYHYDDKCQFPVNIAVSLMVKGVLGFTILSTYAIIVAIGESSSRYPTCLKYFILIMIALLRLLMILEEFLIFPYAEKSGDCLYLYNSSFYSNVATLGLLFLVAILHYDILIHKCCRERETEV</sequence>
<comment type="caution">
    <text evidence="2">The sequence shown here is derived from an EMBL/GenBank/DDBJ whole genome shotgun (WGS) entry which is preliminary data.</text>
</comment>
<organism evidence="2 3">
    <name type="scientific">Nephila pilipes</name>
    <name type="common">Giant wood spider</name>
    <name type="synonym">Nephila maculata</name>
    <dbReference type="NCBI Taxonomy" id="299642"/>
    <lineage>
        <taxon>Eukaryota</taxon>
        <taxon>Metazoa</taxon>
        <taxon>Ecdysozoa</taxon>
        <taxon>Arthropoda</taxon>
        <taxon>Chelicerata</taxon>
        <taxon>Arachnida</taxon>
        <taxon>Araneae</taxon>
        <taxon>Araneomorphae</taxon>
        <taxon>Entelegynae</taxon>
        <taxon>Araneoidea</taxon>
        <taxon>Nephilidae</taxon>
        <taxon>Nephila</taxon>
    </lineage>
</organism>
<gene>
    <name evidence="2" type="ORF">NPIL_202881</name>
</gene>
<dbReference type="Proteomes" id="UP000887013">
    <property type="component" value="Unassembled WGS sequence"/>
</dbReference>
<feature type="transmembrane region" description="Helical" evidence="1">
    <location>
        <begin position="17"/>
        <end position="42"/>
    </location>
</feature>
<evidence type="ECO:0000313" key="3">
    <source>
        <dbReference type="Proteomes" id="UP000887013"/>
    </source>
</evidence>
<keyword evidence="1" id="KW-1133">Transmembrane helix</keyword>
<feature type="transmembrane region" description="Helical" evidence="1">
    <location>
        <begin position="90"/>
        <end position="113"/>
    </location>
</feature>
<evidence type="ECO:0000256" key="1">
    <source>
        <dbReference type="SAM" id="Phobius"/>
    </source>
</evidence>
<name>A0A8X6TDZ4_NEPPI</name>
<accession>A0A8X6TDZ4</accession>
<dbReference type="EMBL" id="BMAW01006761">
    <property type="protein sequence ID" value="GFT00404.1"/>
    <property type="molecule type" value="Genomic_DNA"/>
</dbReference>
<proteinExistence type="predicted"/>
<feature type="transmembrane region" description="Helical" evidence="1">
    <location>
        <begin position="54"/>
        <end position="78"/>
    </location>
</feature>
<feature type="non-terminal residue" evidence="2">
    <location>
        <position position="1"/>
    </location>
</feature>
<keyword evidence="1" id="KW-0812">Transmembrane</keyword>
<keyword evidence="1" id="KW-0472">Membrane</keyword>
<reference evidence="2" key="1">
    <citation type="submission" date="2020-08" db="EMBL/GenBank/DDBJ databases">
        <title>Multicomponent nature underlies the extraordinary mechanical properties of spider dragline silk.</title>
        <authorList>
            <person name="Kono N."/>
            <person name="Nakamura H."/>
            <person name="Mori M."/>
            <person name="Yoshida Y."/>
            <person name="Ohtoshi R."/>
            <person name="Malay A.D."/>
            <person name="Moran D.A.P."/>
            <person name="Tomita M."/>
            <person name="Numata K."/>
            <person name="Arakawa K."/>
        </authorList>
    </citation>
    <scope>NUCLEOTIDE SEQUENCE</scope>
</reference>
<dbReference type="AlphaFoldDB" id="A0A8X6TDZ4"/>
<keyword evidence="3" id="KW-1185">Reference proteome</keyword>